<feature type="domain" description="Polysaccharide chain length determinant N-terminal" evidence="9">
    <location>
        <begin position="13"/>
        <end position="89"/>
    </location>
</feature>
<keyword evidence="3" id="KW-1003">Cell membrane</keyword>
<reference evidence="11" key="1">
    <citation type="submission" date="2023-07" db="EMBL/GenBank/DDBJ databases">
        <title>Novel species in the genus Lipingzhangella isolated from Sambhar Salt Lake.</title>
        <authorList>
            <person name="Jiya N."/>
            <person name="Kajale S."/>
            <person name="Sharma A."/>
        </authorList>
    </citation>
    <scope>NUCLEOTIDE SEQUENCE [LARGE SCALE GENOMIC DNA]</scope>
    <source>
        <strain evidence="11">LS1_29</strain>
    </source>
</reference>
<sequence length="311" mass="32853">MPESATGDPLAAYTDVLRRHWRLIAVLTTTGLLLAGAALLVVPRTYTATTAVQVHPTGVENLTGEAGGRTNGEVNLDTEAQVVRSATVTADALRLLDRDPAATDVHQARERLEVTVPPNSSVLEISYAAEDPGTARDISLAFAEAYLEHRASWTAERVEERLAGLDAELESKYAQLSDEQDEATDDSPADTAPGAPAPTREETLHAEIETLHEQRTPLAAVNEELSAGSVLTQATAPPSPSAPRAELWLVAGSLLGLVAGLALSYARHRSRPAPDPHNAAPVPAQGSRDEASPELLDGAAESSPTQLTPQR</sequence>
<dbReference type="InterPro" id="IPR050445">
    <property type="entry name" value="Bact_polysacc_biosynth/exp"/>
</dbReference>
<evidence type="ECO:0000256" key="6">
    <source>
        <dbReference type="ARBA" id="ARBA00023136"/>
    </source>
</evidence>
<feature type="region of interest" description="Disordered" evidence="7">
    <location>
        <begin position="269"/>
        <end position="311"/>
    </location>
</feature>
<evidence type="ECO:0000256" key="4">
    <source>
        <dbReference type="ARBA" id="ARBA00022692"/>
    </source>
</evidence>
<proteinExistence type="inferred from homology"/>
<dbReference type="InterPro" id="IPR003856">
    <property type="entry name" value="LPS_length_determ_N"/>
</dbReference>
<evidence type="ECO:0000256" key="8">
    <source>
        <dbReference type="SAM" id="Phobius"/>
    </source>
</evidence>
<feature type="compositionally biased region" description="Acidic residues" evidence="7">
    <location>
        <begin position="178"/>
        <end position="188"/>
    </location>
</feature>
<comment type="caution">
    <text evidence="10">The sequence shown here is derived from an EMBL/GenBank/DDBJ whole genome shotgun (WGS) entry which is preliminary data.</text>
</comment>
<name>A0ABU2H3B9_9ACTN</name>
<evidence type="ECO:0000256" key="1">
    <source>
        <dbReference type="ARBA" id="ARBA00004651"/>
    </source>
</evidence>
<evidence type="ECO:0000259" key="9">
    <source>
        <dbReference type="Pfam" id="PF02706"/>
    </source>
</evidence>
<keyword evidence="5 8" id="KW-1133">Transmembrane helix</keyword>
<gene>
    <name evidence="10" type="ORF">RIF23_05770</name>
</gene>
<evidence type="ECO:0000313" key="10">
    <source>
        <dbReference type="EMBL" id="MDS1269800.1"/>
    </source>
</evidence>
<feature type="region of interest" description="Disordered" evidence="7">
    <location>
        <begin position="175"/>
        <end position="198"/>
    </location>
</feature>
<feature type="compositionally biased region" description="Polar residues" evidence="7">
    <location>
        <begin position="302"/>
        <end position="311"/>
    </location>
</feature>
<evidence type="ECO:0000256" key="5">
    <source>
        <dbReference type="ARBA" id="ARBA00022989"/>
    </source>
</evidence>
<dbReference type="PANTHER" id="PTHR32309">
    <property type="entry name" value="TYROSINE-PROTEIN KINASE"/>
    <property type="match status" value="1"/>
</dbReference>
<dbReference type="RefSeq" id="WP_310911338.1">
    <property type="nucleotide sequence ID" value="NZ_JAVLVT010000002.1"/>
</dbReference>
<feature type="compositionally biased region" description="Low complexity" evidence="7">
    <location>
        <begin position="189"/>
        <end position="198"/>
    </location>
</feature>
<dbReference type="Proteomes" id="UP001250214">
    <property type="component" value="Unassembled WGS sequence"/>
</dbReference>
<dbReference type="EMBL" id="JAVLVT010000002">
    <property type="protein sequence ID" value="MDS1269800.1"/>
    <property type="molecule type" value="Genomic_DNA"/>
</dbReference>
<evidence type="ECO:0000256" key="7">
    <source>
        <dbReference type="SAM" id="MobiDB-lite"/>
    </source>
</evidence>
<evidence type="ECO:0000256" key="2">
    <source>
        <dbReference type="ARBA" id="ARBA00006683"/>
    </source>
</evidence>
<protein>
    <submittedName>
        <fullName evidence="10">Wzz/FepE/Etk N-terminal domain-containing protein</fullName>
    </submittedName>
</protein>
<comment type="similarity">
    <text evidence="2">Belongs to the CpsC/CapA family.</text>
</comment>
<feature type="transmembrane region" description="Helical" evidence="8">
    <location>
        <begin position="21"/>
        <end position="42"/>
    </location>
</feature>
<keyword evidence="11" id="KW-1185">Reference proteome</keyword>
<keyword evidence="4 8" id="KW-0812">Transmembrane</keyword>
<accession>A0ABU2H3B9</accession>
<comment type="subcellular location">
    <subcellularLocation>
        <location evidence="1">Cell membrane</location>
        <topology evidence="1">Multi-pass membrane protein</topology>
    </subcellularLocation>
</comment>
<evidence type="ECO:0000313" key="11">
    <source>
        <dbReference type="Proteomes" id="UP001250214"/>
    </source>
</evidence>
<dbReference type="Pfam" id="PF02706">
    <property type="entry name" value="Wzz"/>
    <property type="match status" value="1"/>
</dbReference>
<evidence type="ECO:0000256" key="3">
    <source>
        <dbReference type="ARBA" id="ARBA00022475"/>
    </source>
</evidence>
<organism evidence="10 11">
    <name type="scientific">Lipingzhangella rawalii</name>
    <dbReference type="NCBI Taxonomy" id="2055835"/>
    <lineage>
        <taxon>Bacteria</taxon>
        <taxon>Bacillati</taxon>
        <taxon>Actinomycetota</taxon>
        <taxon>Actinomycetes</taxon>
        <taxon>Streptosporangiales</taxon>
        <taxon>Nocardiopsidaceae</taxon>
        <taxon>Lipingzhangella</taxon>
    </lineage>
</organism>
<keyword evidence="6 8" id="KW-0472">Membrane</keyword>
<dbReference type="PANTHER" id="PTHR32309:SF13">
    <property type="entry name" value="FERRIC ENTEROBACTIN TRANSPORT PROTEIN FEPE"/>
    <property type="match status" value="1"/>
</dbReference>